<proteinExistence type="predicted"/>
<accession>A0A0B0IAI3</accession>
<name>A0A0B0IAI3_9BACI</name>
<dbReference type="Pfam" id="PF09953">
    <property type="entry name" value="DUF2187"/>
    <property type="match status" value="1"/>
</dbReference>
<keyword evidence="2" id="KW-1185">Reference proteome</keyword>
<evidence type="ECO:0000313" key="2">
    <source>
        <dbReference type="Proteomes" id="UP000030832"/>
    </source>
</evidence>
<reference evidence="1 2" key="1">
    <citation type="submission" date="2014-09" db="EMBL/GenBank/DDBJ databases">
        <title>Genome sequencing and annotation of Bacillus Okhensis strain Kh10-101T.</title>
        <authorList>
            <person name="Prakash J.S."/>
        </authorList>
    </citation>
    <scope>NUCLEOTIDE SEQUENCE [LARGE SCALE GENOMIC DNA]</scope>
    <source>
        <strain evidence="2">Kh10-101T</strain>
    </source>
</reference>
<protein>
    <submittedName>
        <fullName evidence="1">Uncharacterized protein</fullName>
    </submittedName>
</protein>
<dbReference type="Proteomes" id="UP000030832">
    <property type="component" value="Unassembled WGS sequence"/>
</dbReference>
<comment type="caution">
    <text evidence="1">The sequence shown here is derived from an EMBL/GenBank/DDBJ whole genome shotgun (WGS) entry which is preliminary data.</text>
</comment>
<organism evidence="1 2">
    <name type="scientific">Halalkalibacter okhensis</name>
    <dbReference type="NCBI Taxonomy" id="333138"/>
    <lineage>
        <taxon>Bacteria</taxon>
        <taxon>Bacillati</taxon>
        <taxon>Bacillota</taxon>
        <taxon>Bacilli</taxon>
        <taxon>Bacillales</taxon>
        <taxon>Bacillaceae</taxon>
        <taxon>Halalkalibacter</taxon>
    </lineage>
</organism>
<dbReference type="EMBL" id="JRJU01000044">
    <property type="protein sequence ID" value="KHF38280.1"/>
    <property type="molecule type" value="Genomic_DNA"/>
</dbReference>
<gene>
    <name evidence="1" type="ORF">LQ50_22090</name>
</gene>
<dbReference type="RefSeq" id="WP_034633098.1">
    <property type="nucleotide sequence ID" value="NZ_JRJU01000044.1"/>
</dbReference>
<dbReference type="InterPro" id="IPR018690">
    <property type="entry name" value="DUF2187"/>
</dbReference>
<sequence>MYNKSKKINPNAAEVNEIILYDGIELTVIAVYNNSVVAEFITYPVCGREDEFPFERTCINHRNYQRTFETI</sequence>
<dbReference type="OrthoDB" id="2970390at2"/>
<evidence type="ECO:0000313" key="1">
    <source>
        <dbReference type="EMBL" id="KHF38280.1"/>
    </source>
</evidence>
<dbReference type="eggNOG" id="ENOG5032FTP">
    <property type="taxonomic scope" value="Bacteria"/>
</dbReference>
<dbReference type="AlphaFoldDB" id="A0A0B0IAI3"/>